<accession>S4TF19</accession>
<name>S4TF19_9VIRU</name>
<dbReference type="Gene3D" id="2.60.120.20">
    <property type="match status" value="1"/>
</dbReference>
<protein>
    <recommendedName>
        <fullName evidence="2">Coat protein</fullName>
    </recommendedName>
</protein>
<dbReference type="InterPro" id="IPR000263">
    <property type="entry name" value="GV_A/BR1_coat"/>
</dbReference>
<proteinExistence type="predicted"/>
<dbReference type="Pfam" id="PF00844">
    <property type="entry name" value="Gemini_coat"/>
    <property type="match status" value="1"/>
</dbReference>
<evidence type="ECO:0000313" key="1">
    <source>
        <dbReference type="EMBL" id="AGA18293.1"/>
    </source>
</evidence>
<sequence length="241" mass="25845">MPLDRTPTLILSDTKSRTKSARTKRSSARRNVITGRRSGFPHPAPSRVPQGALETKSQKFANTEYDLLAGGVATHINSITQGTGNANRIGYKIRNTAVHLKGQFSCAQGGPRSAVAGYYLVWDKSPNLALAATSDVFNINAGAGYDMSNTFPIDNDRFVVLKSVRRTLTNSNAGRNVVLVDDFIKLPATCTTGFVKGNTTGGIANTQTGALLLMPYRSVTETAGDDKVALNVTMELFFAEA</sequence>
<organism evidence="1">
    <name type="scientific">uncultured marine virus</name>
    <dbReference type="NCBI Taxonomy" id="186617"/>
    <lineage>
        <taxon>Viruses</taxon>
        <taxon>environmental samples</taxon>
    </lineage>
</organism>
<dbReference type="GO" id="GO:0005198">
    <property type="term" value="F:structural molecule activity"/>
    <property type="evidence" value="ECO:0007669"/>
    <property type="project" value="InterPro"/>
</dbReference>
<dbReference type="EMBL" id="JX904202">
    <property type="protein sequence ID" value="AGA18293.1"/>
    <property type="molecule type" value="Genomic_DNA"/>
</dbReference>
<dbReference type="InterPro" id="IPR029053">
    <property type="entry name" value="Viral_coat"/>
</dbReference>
<evidence type="ECO:0008006" key="2">
    <source>
        <dbReference type="Google" id="ProtNLM"/>
    </source>
</evidence>
<reference evidence="1" key="1">
    <citation type="journal article" date="2013" name="ISME J.">
        <title>Previously unknown and highly divergent ssDNA viruses populate the oceans.</title>
        <authorList>
            <person name="Labonte J.M."/>
            <person name="Suttle C.A."/>
        </authorList>
    </citation>
    <scope>NUCLEOTIDE SEQUENCE</scope>
</reference>
<dbReference type="GO" id="GO:0019028">
    <property type="term" value="C:viral capsid"/>
    <property type="evidence" value="ECO:0007669"/>
    <property type="project" value="InterPro"/>
</dbReference>